<reference evidence="2" key="1">
    <citation type="journal article" date="2014" name="Proc. Natl. Acad. Sci. U.S.A.">
        <title>Extensive sampling of basidiomycete genomes demonstrates inadequacy of the white-rot/brown-rot paradigm for wood decay fungi.</title>
        <authorList>
            <person name="Riley R."/>
            <person name="Salamov A.A."/>
            <person name="Brown D.W."/>
            <person name="Nagy L.G."/>
            <person name="Floudas D."/>
            <person name="Held B.W."/>
            <person name="Levasseur A."/>
            <person name="Lombard V."/>
            <person name="Morin E."/>
            <person name="Otillar R."/>
            <person name="Lindquist E.A."/>
            <person name="Sun H."/>
            <person name="LaButti K.M."/>
            <person name="Schmutz J."/>
            <person name="Jabbour D."/>
            <person name="Luo H."/>
            <person name="Baker S.E."/>
            <person name="Pisabarro A.G."/>
            <person name="Walton J.D."/>
            <person name="Blanchette R.A."/>
            <person name="Henrissat B."/>
            <person name="Martin F."/>
            <person name="Cullen D."/>
            <person name="Hibbett D.S."/>
            <person name="Grigoriev I.V."/>
        </authorList>
    </citation>
    <scope>NUCLEOTIDE SEQUENCE [LARGE SCALE GENOMIC DNA]</scope>
    <source>
        <strain evidence="2">MUCL 33604</strain>
    </source>
</reference>
<dbReference type="Proteomes" id="UP000027265">
    <property type="component" value="Unassembled WGS sequence"/>
</dbReference>
<accession>A0A067PKC6</accession>
<organism evidence="1 2">
    <name type="scientific">Jaapia argillacea MUCL 33604</name>
    <dbReference type="NCBI Taxonomy" id="933084"/>
    <lineage>
        <taxon>Eukaryota</taxon>
        <taxon>Fungi</taxon>
        <taxon>Dikarya</taxon>
        <taxon>Basidiomycota</taxon>
        <taxon>Agaricomycotina</taxon>
        <taxon>Agaricomycetes</taxon>
        <taxon>Agaricomycetidae</taxon>
        <taxon>Jaapiales</taxon>
        <taxon>Jaapiaceae</taxon>
        <taxon>Jaapia</taxon>
    </lineage>
</organism>
<evidence type="ECO:0000313" key="2">
    <source>
        <dbReference type="Proteomes" id="UP000027265"/>
    </source>
</evidence>
<sequence length="328" mass="36699">MSSPRRTIDVSVEFEDRLDFDRFLASGVVESASDSDDTASDIPGPGRTLDHLISKAGRRLDKFTNSQSVRPAPRTFTKLQVSQAREEIDAFQQFAGDHSFQFETDSDETVSDLTGPGRTLGNALSFAGRKLQKILGKSAERFGVGPNAVMDRIVDVVDGLTFERLPLPFKRLGRPTRHVLQSPQPFETLIQKVFEYRSDGVRNEFLNDPAFNLGCKQLITLLRHGRTQTQYSAINYILAIICAYPQSVDIFIHLGALKVLQELVQDGAFIPRSDPGWSLLLAPSRRALTFLSENEVLTVIKEMNHTQVERKNEPHLKVLATSLIKQSM</sequence>
<name>A0A067PKC6_9AGAM</name>
<dbReference type="InParanoid" id="A0A067PKC6"/>
<dbReference type="OrthoDB" id="3066495at2759"/>
<dbReference type="AlphaFoldDB" id="A0A067PKC6"/>
<dbReference type="HOGENOM" id="CLU_847480_0_0_1"/>
<keyword evidence="2" id="KW-1185">Reference proteome</keyword>
<proteinExistence type="predicted"/>
<protein>
    <submittedName>
        <fullName evidence="1">Uncharacterized protein</fullName>
    </submittedName>
</protein>
<gene>
    <name evidence="1" type="ORF">JAAARDRAFT_62926</name>
</gene>
<dbReference type="EMBL" id="KL197754">
    <property type="protein sequence ID" value="KDQ50906.1"/>
    <property type="molecule type" value="Genomic_DNA"/>
</dbReference>
<evidence type="ECO:0000313" key="1">
    <source>
        <dbReference type="EMBL" id="KDQ50906.1"/>
    </source>
</evidence>